<keyword evidence="2 3" id="KW-0175">Coiled coil</keyword>
<accession>A0A5C5XGP1</accession>
<keyword evidence="5" id="KW-1185">Reference proteome</keyword>
<evidence type="ECO:0000256" key="3">
    <source>
        <dbReference type="SAM" id="Coils"/>
    </source>
</evidence>
<feature type="coiled-coil region" evidence="3">
    <location>
        <begin position="282"/>
        <end position="309"/>
    </location>
</feature>
<name>A0A5C5XGP1_9PLAN</name>
<dbReference type="PANTHER" id="PTHR32347">
    <property type="entry name" value="EFFLUX SYSTEM COMPONENT YKNX-RELATED"/>
    <property type="match status" value="1"/>
</dbReference>
<dbReference type="InterPro" id="IPR050465">
    <property type="entry name" value="UPF0194_transport"/>
</dbReference>
<organism evidence="4 5">
    <name type="scientific">Rubinisphaera italica</name>
    <dbReference type="NCBI Taxonomy" id="2527969"/>
    <lineage>
        <taxon>Bacteria</taxon>
        <taxon>Pseudomonadati</taxon>
        <taxon>Planctomycetota</taxon>
        <taxon>Planctomycetia</taxon>
        <taxon>Planctomycetales</taxon>
        <taxon>Planctomycetaceae</taxon>
        <taxon>Rubinisphaera</taxon>
    </lineage>
</organism>
<evidence type="ECO:0000313" key="5">
    <source>
        <dbReference type="Proteomes" id="UP000316095"/>
    </source>
</evidence>
<dbReference type="Proteomes" id="UP000316095">
    <property type="component" value="Unassembled WGS sequence"/>
</dbReference>
<dbReference type="EMBL" id="SJPG01000001">
    <property type="protein sequence ID" value="TWT61453.1"/>
    <property type="molecule type" value="Genomic_DNA"/>
</dbReference>
<dbReference type="Gene3D" id="2.40.420.20">
    <property type="match status" value="1"/>
</dbReference>
<dbReference type="OrthoDB" id="243506at2"/>
<dbReference type="RefSeq" id="WP_146503442.1">
    <property type="nucleotide sequence ID" value="NZ_SJPG01000001.1"/>
</dbReference>
<dbReference type="AlphaFoldDB" id="A0A5C5XGP1"/>
<proteinExistence type="predicted"/>
<feature type="coiled-coil region" evidence="3">
    <location>
        <begin position="149"/>
        <end position="251"/>
    </location>
</feature>
<gene>
    <name evidence="4" type="ORF">Pan54_21890</name>
</gene>
<evidence type="ECO:0000313" key="4">
    <source>
        <dbReference type="EMBL" id="TWT61453.1"/>
    </source>
</evidence>
<protein>
    <submittedName>
        <fullName evidence="4">HlyD family secretion protein</fullName>
    </submittedName>
</protein>
<dbReference type="Gene3D" id="2.40.30.170">
    <property type="match status" value="1"/>
</dbReference>
<dbReference type="PANTHER" id="PTHR32347:SF14">
    <property type="entry name" value="EFFLUX SYSTEM COMPONENT YKNX-RELATED"/>
    <property type="match status" value="1"/>
</dbReference>
<evidence type="ECO:0000256" key="1">
    <source>
        <dbReference type="ARBA" id="ARBA00004196"/>
    </source>
</evidence>
<dbReference type="GO" id="GO:0030313">
    <property type="term" value="C:cell envelope"/>
    <property type="evidence" value="ECO:0007669"/>
    <property type="project" value="UniProtKB-SubCell"/>
</dbReference>
<reference evidence="4 5" key="1">
    <citation type="submission" date="2019-02" db="EMBL/GenBank/DDBJ databases">
        <title>Deep-cultivation of Planctomycetes and their phenomic and genomic characterization uncovers novel biology.</title>
        <authorList>
            <person name="Wiegand S."/>
            <person name="Jogler M."/>
            <person name="Boedeker C."/>
            <person name="Pinto D."/>
            <person name="Vollmers J."/>
            <person name="Rivas-Marin E."/>
            <person name="Kohn T."/>
            <person name="Peeters S.H."/>
            <person name="Heuer A."/>
            <person name="Rast P."/>
            <person name="Oberbeckmann S."/>
            <person name="Bunk B."/>
            <person name="Jeske O."/>
            <person name="Meyerdierks A."/>
            <person name="Storesund J.E."/>
            <person name="Kallscheuer N."/>
            <person name="Luecker S."/>
            <person name="Lage O.M."/>
            <person name="Pohl T."/>
            <person name="Merkel B.J."/>
            <person name="Hornburger P."/>
            <person name="Mueller R.-W."/>
            <person name="Bruemmer F."/>
            <person name="Labrenz M."/>
            <person name="Spormann A.M."/>
            <person name="Op Den Camp H."/>
            <person name="Overmann J."/>
            <person name="Amann R."/>
            <person name="Jetten M.S.M."/>
            <person name="Mascher T."/>
            <person name="Medema M.H."/>
            <person name="Devos D.P."/>
            <person name="Kaster A.-K."/>
            <person name="Ovreas L."/>
            <person name="Rohde M."/>
            <person name="Galperin M.Y."/>
            <person name="Jogler C."/>
        </authorList>
    </citation>
    <scope>NUCLEOTIDE SEQUENCE [LARGE SCALE GENOMIC DNA]</scope>
    <source>
        <strain evidence="4 5">Pan54</strain>
    </source>
</reference>
<comment type="caution">
    <text evidence="4">The sequence shown here is derived from an EMBL/GenBank/DDBJ whole genome shotgun (WGS) entry which is preliminary data.</text>
</comment>
<evidence type="ECO:0000256" key="2">
    <source>
        <dbReference type="ARBA" id="ARBA00023054"/>
    </source>
</evidence>
<comment type="subcellular location">
    <subcellularLocation>
        <location evidence="1">Cell envelope</location>
    </subcellularLocation>
</comment>
<sequence>MRMTPKRSFQKTFCPLLILLLGYTVLESQQANLLRADEEVVENAKEADDAAIAAEPTTIKVETTEFLPTVSTTGIFVGLDADQIILTPKAWTTLKVVDAVEHGETVMEGDPLIVLETEDLDKAIDKAEKKLVTTTLSLRMATDELRFLKESTAMDLEQANRSAEEAKDNLDYYLNVQEQEDLKSAELNLKFSEYQLEYAQEELNQLTQMYEADDLTEQTEEIVLLRAKRDVEMAKRSVERAKLRHDRLIEALIPREKQGMIDSQARAALTQAKTVVSLPMMIQKKELDIEQMQRDLAESKEKLAEMKADRKGMTILAPRSGIVFYGQEKLGKWSEISTREKQLIPGGSVSANSVLMTVVDPDLLSVVADLTEEQLAEVESGQLAIVKPKSMLNGQMYAQVVEVDSVAQSDGKYKATLRLRRADADNDGLVPGMTCDAKIRIKKSAEAIMIPTSVIHQDEFSEQDGPYVWIAGDEPRKQPVTLGLERDKKQEILEGLKVGDEILKKAPTK</sequence>